<comment type="similarity">
    <text evidence="7">Belongs to the binding-protein-dependent transport system permease family.</text>
</comment>
<dbReference type="Gene3D" id="1.10.3720.10">
    <property type="entry name" value="MetI-like"/>
    <property type="match status" value="1"/>
</dbReference>
<dbReference type="Pfam" id="PF00528">
    <property type="entry name" value="BPD_transp_1"/>
    <property type="match status" value="1"/>
</dbReference>
<dbReference type="SUPFAM" id="SSF161098">
    <property type="entry name" value="MetI-like"/>
    <property type="match status" value="1"/>
</dbReference>
<evidence type="ECO:0000256" key="2">
    <source>
        <dbReference type="ARBA" id="ARBA00022448"/>
    </source>
</evidence>
<proteinExistence type="inferred from homology"/>
<feature type="transmembrane region" description="Helical" evidence="7">
    <location>
        <begin position="124"/>
        <end position="147"/>
    </location>
</feature>
<dbReference type="RefSeq" id="WP_092734502.1">
    <property type="nucleotide sequence ID" value="NZ_FNEW01000007.1"/>
</dbReference>
<dbReference type="PANTHER" id="PTHR30151:SF0">
    <property type="entry name" value="ABC TRANSPORTER PERMEASE PROTEIN MJ0413-RELATED"/>
    <property type="match status" value="1"/>
</dbReference>
<keyword evidence="3" id="KW-1003">Cell membrane</keyword>
<evidence type="ECO:0000256" key="5">
    <source>
        <dbReference type="ARBA" id="ARBA00022989"/>
    </source>
</evidence>
<evidence type="ECO:0000256" key="1">
    <source>
        <dbReference type="ARBA" id="ARBA00004651"/>
    </source>
</evidence>
<sequence>MRPALFLKSGIVRYWPVVIVLGAWQLSVSVTNINSIVIPRPVDVVLDIVGNFSTYVENGLATFLTAAGGLALGMAVGTILAVLVASSRLLKGALTPVTLLFSSVPVVTLIPILGRVFGYGNGTVFIIVAVISYFPAFVFTASGLTAFTKVNDDLFTVLGAGYFARLLNLSIPAAVPSWMVALRLTAPSAFLSAMVAEYLLGRGGLGFLFRQSATTFDTARAFGTSLIATAIAIGVFGLTAELERKVHSRWR</sequence>
<evidence type="ECO:0000259" key="8">
    <source>
        <dbReference type="PROSITE" id="PS50928"/>
    </source>
</evidence>
<dbReference type="InterPro" id="IPR035906">
    <property type="entry name" value="MetI-like_sf"/>
</dbReference>
<reference evidence="9 10" key="1">
    <citation type="submission" date="2016-10" db="EMBL/GenBank/DDBJ databases">
        <authorList>
            <person name="Varghese N."/>
            <person name="Submissions S."/>
        </authorList>
    </citation>
    <scope>NUCLEOTIDE SEQUENCE [LARGE SCALE GENOMIC DNA]</scope>
    <source>
        <strain evidence="9 10">PDC82</strain>
    </source>
</reference>
<evidence type="ECO:0000313" key="10">
    <source>
        <dbReference type="Proteomes" id="UP000198917"/>
    </source>
</evidence>
<feature type="transmembrane region" description="Helical" evidence="7">
    <location>
        <begin position="154"/>
        <end position="175"/>
    </location>
</feature>
<evidence type="ECO:0000256" key="4">
    <source>
        <dbReference type="ARBA" id="ARBA00022692"/>
    </source>
</evidence>
<dbReference type="CDD" id="cd06261">
    <property type="entry name" value="TM_PBP2"/>
    <property type="match status" value="1"/>
</dbReference>
<dbReference type="PROSITE" id="PS50928">
    <property type="entry name" value="ABC_TM1"/>
    <property type="match status" value="1"/>
</dbReference>
<evidence type="ECO:0000313" key="9">
    <source>
        <dbReference type="EMBL" id="SDK32804.1"/>
    </source>
</evidence>
<evidence type="ECO:0000256" key="3">
    <source>
        <dbReference type="ARBA" id="ARBA00022475"/>
    </source>
</evidence>
<dbReference type="GO" id="GO:0055085">
    <property type="term" value="P:transmembrane transport"/>
    <property type="evidence" value="ECO:0007669"/>
    <property type="project" value="InterPro"/>
</dbReference>
<dbReference type="GO" id="GO:0005886">
    <property type="term" value="C:plasma membrane"/>
    <property type="evidence" value="ECO:0007669"/>
    <property type="project" value="UniProtKB-SubCell"/>
</dbReference>
<feature type="transmembrane region" description="Helical" evidence="7">
    <location>
        <begin position="97"/>
        <end position="118"/>
    </location>
</feature>
<comment type="subcellular location">
    <subcellularLocation>
        <location evidence="1 7">Cell membrane</location>
        <topology evidence="1 7">Multi-pass membrane protein</topology>
    </subcellularLocation>
</comment>
<comment type="caution">
    <text evidence="9">The sequence shown here is derived from an EMBL/GenBank/DDBJ whole genome shotgun (WGS) entry which is preliminary data.</text>
</comment>
<keyword evidence="6 7" id="KW-0472">Membrane</keyword>
<dbReference type="AlphaFoldDB" id="A0A7Z7BRQ8"/>
<dbReference type="PANTHER" id="PTHR30151">
    <property type="entry name" value="ALKANE SULFONATE ABC TRANSPORTER-RELATED, MEMBRANE SUBUNIT"/>
    <property type="match status" value="1"/>
</dbReference>
<feature type="transmembrane region" description="Helical" evidence="7">
    <location>
        <begin position="221"/>
        <end position="240"/>
    </location>
</feature>
<evidence type="ECO:0000256" key="7">
    <source>
        <dbReference type="RuleBase" id="RU363032"/>
    </source>
</evidence>
<keyword evidence="4 7" id="KW-0812">Transmembrane</keyword>
<keyword evidence="5 7" id="KW-1133">Transmembrane helix</keyword>
<accession>A0A7Z7BRQ8</accession>
<feature type="transmembrane region" description="Helical" evidence="7">
    <location>
        <begin position="181"/>
        <end position="200"/>
    </location>
</feature>
<name>A0A7Z7BRQ8_9HYPH</name>
<dbReference type="InterPro" id="IPR000515">
    <property type="entry name" value="MetI-like"/>
</dbReference>
<feature type="domain" description="ABC transmembrane type-1" evidence="8">
    <location>
        <begin position="59"/>
        <end position="237"/>
    </location>
</feature>
<feature type="transmembrane region" description="Helical" evidence="7">
    <location>
        <begin position="59"/>
        <end position="85"/>
    </location>
</feature>
<keyword evidence="2 7" id="KW-0813">Transport</keyword>
<dbReference type="Proteomes" id="UP000198917">
    <property type="component" value="Unassembled WGS sequence"/>
</dbReference>
<protein>
    <submittedName>
        <fullName evidence="9">NitT/TauT family transport system permease protein</fullName>
    </submittedName>
</protein>
<evidence type="ECO:0000256" key="6">
    <source>
        <dbReference type="ARBA" id="ARBA00023136"/>
    </source>
</evidence>
<organism evidence="9 10">
    <name type="scientific">Agrobacterium fabrum</name>
    <dbReference type="NCBI Taxonomy" id="1176649"/>
    <lineage>
        <taxon>Bacteria</taxon>
        <taxon>Pseudomonadati</taxon>
        <taxon>Pseudomonadota</taxon>
        <taxon>Alphaproteobacteria</taxon>
        <taxon>Hyphomicrobiales</taxon>
        <taxon>Rhizobiaceae</taxon>
        <taxon>Rhizobium/Agrobacterium group</taxon>
        <taxon>Agrobacterium</taxon>
        <taxon>Agrobacterium tumefaciens complex</taxon>
    </lineage>
</organism>
<gene>
    <name evidence="9" type="ORF">SAMN05428983_4589</name>
</gene>
<dbReference type="EMBL" id="FNEW01000007">
    <property type="protein sequence ID" value="SDK32804.1"/>
    <property type="molecule type" value="Genomic_DNA"/>
</dbReference>